<dbReference type="PRINTS" id="PR00153">
    <property type="entry name" value="CSAPPISMRASE"/>
</dbReference>
<feature type="chain" id="PRO_5019343258" description="PPIase cyclophilin-type domain-containing protein" evidence="4">
    <location>
        <begin position="32"/>
        <end position="314"/>
    </location>
</feature>
<dbReference type="PANTHER" id="PTHR45625:SF6">
    <property type="entry name" value="SPLICEOSOME-ASSOCIATED PROTEIN CWC27 HOMOLOG"/>
    <property type="match status" value="1"/>
</dbReference>
<evidence type="ECO:0000256" key="2">
    <source>
        <dbReference type="ARBA" id="ARBA00023242"/>
    </source>
</evidence>
<dbReference type="EMBL" id="CAACVS010000072">
    <property type="protein sequence ID" value="VEU35927.1"/>
    <property type="molecule type" value="Genomic_DNA"/>
</dbReference>
<dbReference type="InterPro" id="IPR002130">
    <property type="entry name" value="Cyclophilin-type_PPIase_dom"/>
</dbReference>
<evidence type="ECO:0000259" key="5">
    <source>
        <dbReference type="PROSITE" id="PS50072"/>
    </source>
</evidence>
<dbReference type="Gene3D" id="2.40.100.10">
    <property type="entry name" value="Cyclophilin-like"/>
    <property type="match status" value="1"/>
</dbReference>
<feature type="region of interest" description="Disordered" evidence="3">
    <location>
        <begin position="253"/>
        <end position="291"/>
    </location>
</feature>
<dbReference type="PANTHER" id="PTHR45625">
    <property type="entry name" value="PEPTIDYL-PROLYL CIS-TRANS ISOMERASE-RELATED"/>
    <property type="match status" value="1"/>
</dbReference>
<dbReference type="InterPro" id="IPR029000">
    <property type="entry name" value="Cyclophilin-like_dom_sf"/>
</dbReference>
<name>A0A448Z1G1_9STRA</name>
<dbReference type="Proteomes" id="UP000291116">
    <property type="component" value="Unassembled WGS sequence"/>
</dbReference>
<dbReference type="GO" id="GO:0071013">
    <property type="term" value="C:catalytic step 2 spliceosome"/>
    <property type="evidence" value="ECO:0007669"/>
    <property type="project" value="TreeGrafter"/>
</dbReference>
<dbReference type="GO" id="GO:0003755">
    <property type="term" value="F:peptidyl-prolyl cis-trans isomerase activity"/>
    <property type="evidence" value="ECO:0007669"/>
    <property type="project" value="InterPro"/>
</dbReference>
<evidence type="ECO:0000256" key="1">
    <source>
        <dbReference type="ARBA" id="ARBA00004123"/>
    </source>
</evidence>
<organism evidence="6 7">
    <name type="scientific">Pseudo-nitzschia multistriata</name>
    <dbReference type="NCBI Taxonomy" id="183589"/>
    <lineage>
        <taxon>Eukaryota</taxon>
        <taxon>Sar</taxon>
        <taxon>Stramenopiles</taxon>
        <taxon>Ochrophyta</taxon>
        <taxon>Bacillariophyta</taxon>
        <taxon>Bacillariophyceae</taxon>
        <taxon>Bacillariophycidae</taxon>
        <taxon>Bacillariales</taxon>
        <taxon>Bacillariaceae</taxon>
        <taxon>Pseudo-nitzschia</taxon>
    </lineage>
</organism>
<comment type="subcellular location">
    <subcellularLocation>
        <location evidence="1">Nucleus</location>
    </subcellularLocation>
</comment>
<keyword evidence="4" id="KW-0732">Signal</keyword>
<feature type="domain" description="PPIase cyclophilin-type" evidence="5">
    <location>
        <begin position="70"/>
        <end position="232"/>
    </location>
</feature>
<dbReference type="PROSITE" id="PS50072">
    <property type="entry name" value="CSA_PPIASE_2"/>
    <property type="match status" value="1"/>
</dbReference>
<dbReference type="InterPro" id="IPR044666">
    <property type="entry name" value="Cyclophilin_A-like"/>
</dbReference>
<keyword evidence="2" id="KW-0539">Nucleus</keyword>
<protein>
    <recommendedName>
        <fullName evidence="5">PPIase cyclophilin-type domain-containing protein</fullName>
    </recommendedName>
</protein>
<evidence type="ECO:0000256" key="4">
    <source>
        <dbReference type="SAM" id="SignalP"/>
    </source>
</evidence>
<gene>
    <name evidence="6" type="ORF">PSNMU_V1.4_AUG-EV-PASAV3_0026760</name>
</gene>
<dbReference type="SUPFAM" id="SSF50891">
    <property type="entry name" value="Cyclophilin-like"/>
    <property type="match status" value="1"/>
</dbReference>
<dbReference type="AlphaFoldDB" id="A0A448Z1G1"/>
<feature type="signal peptide" evidence="4">
    <location>
        <begin position="1"/>
        <end position="31"/>
    </location>
</feature>
<feature type="compositionally biased region" description="Low complexity" evidence="3">
    <location>
        <begin position="269"/>
        <end position="291"/>
    </location>
</feature>
<accession>A0A448Z1G1</accession>
<feature type="compositionally biased region" description="Acidic residues" evidence="3">
    <location>
        <begin position="255"/>
        <end position="268"/>
    </location>
</feature>
<dbReference type="Pfam" id="PF00160">
    <property type="entry name" value="Pro_isomerase"/>
    <property type="match status" value="1"/>
</dbReference>
<dbReference type="OrthoDB" id="423037at2759"/>
<evidence type="ECO:0000313" key="7">
    <source>
        <dbReference type="Proteomes" id="UP000291116"/>
    </source>
</evidence>
<reference evidence="6 7" key="1">
    <citation type="submission" date="2019-01" db="EMBL/GenBank/DDBJ databases">
        <authorList>
            <person name="Ferrante I. M."/>
        </authorList>
    </citation>
    <scope>NUCLEOTIDE SEQUENCE [LARGE SCALE GENOMIC DNA]</scope>
    <source>
        <strain evidence="6 7">B856</strain>
    </source>
</reference>
<sequence length="314" mass="34110">MKFQFVGSFPTLVVIVAALFLGGNPLNNVFAQIESATNSAAYDKNACQPGSHDVPNPYPAADLVAPDHFYVKMPSTVSDGIPIIFEVNRTWSPFGADRFFALAKDNYFDCAAFFRVIPSFVVQWGIASDPVETVKWGTAIPDDPVMESNTKGMVSFATSGPGTRTTQIFVNTADNSFLDTQGFSPFARVVQGMEEVFLGNNMYVADPVPNQFTYESEGNAWILEDYPAIDIVKGLPQGDSVTNTTTEVMLTLEEKPDEEQEELEENPFESDSSSGSSSSDISSDASSSASPSLWTKIWSTTTIFASTSIIVVGW</sequence>
<evidence type="ECO:0000313" key="6">
    <source>
        <dbReference type="EMBL" id="VEU35927.1"/>
    </source>
</evidence>
<proteinExistence type="predicted"/>
<evidence type="ECO:0000256" key="3">
    <source>
        <dbReference type="SAM" id="MobiDB-lite"/>
    </source>
</evidence>
<keyword evidence="7" id="KW-1185">Reference proteome</keyword>